<keyword evidence="2" id="KW-1185">Reference proteome</keyword>
<sequence>MPAARAGLAALIDSQARCAICDAPMGGCGCWTRCSCGWNFRTGEACRNPIHAAEQAADERARAVAGTVAADLARLYPEPMRHASGGFRKTLREMIRREVKAALIEVQSPGDSE</sequence>
<comment type="caution">
    <text evidence="1">The sequence shown here is derived from an EMBL/GenBank/DDBJ whole genome shotgun (WGS) entry which is preliminary data.</text>
</comment>
<gene>
    <name evidence="1" type="ORF">PUR29_36440</name>
</gene>
<name>A0ABV0A519_9HYPH</name>
<organism evidence="1 2">
    <name type="scientific">Methylobacterium ajmalii</name>
    <dbReference type="NCBI Taxonomy" id="2738439"/>
    <lineage>
        <taxon>Bacteria</taxon>
        <taxon>Pseudomonadati</taxon>
        <taxon>Pseudomonadota</taxon>
        <taxon>Alphaproteobacteria</taxon>
        <taxon>Hyphomicrobiales</taxon>
        <taxon>Methylobacteriaceae</taxon>
        <taxon>Methylobacterium</taxon>
    </lineage>
</organism>
<protein>
    <submittedName>
        <fullName evidence="1">Uncharacterized protein</fullName>
    </submittedName>
</protein>
<proteinExistence type="predicted"/>
<accession>A0ABV0A519</accession>
<reference evidence="1 2" key="1">
    <citation type="journal article" date="2023" name="PLoS ONE">
        <title>Complete genome assembly of Hawai'i environmental nontuberculous mycobacteria reveals unexpected co-isolation with methylobacteria.</title>
        <authorList>
            <person name="Hendrix J."/>
            <person name="Epperson L.E."/>
            <person name="Tong E.I."/>
            <person name="Chan Y.L."/>
            <person name="Hasan N.A."/>
            <person name="Dawrs S.N."/>
            <person name="Norton G.J."/>
            <person name="Virdi R."/>
            <person name="Crooks J.L."/>
            <person name="Chan E.D."/>
            <person name="Honda J.R."/>
            <person name="Strong M."/>
        </authorList>
    </citation>
    <scope>NUCLEOTIDE SEQUENCE [LARGE SCALE GENOMIC DNA]</scope>
    <source>
        <strain evidence="1 2">NJH_HI04-1</strain>
    </source>
</reference>
<evidence type="ECO:0000313" key="1">
    <source>
        <dbReference type="EMBL" id="MEN3238927.1"/>
    </source>
</evidence>
<dbReference type="EMBL" id="JAQYXP010000009">
    <property type="protein sequence ID" value="MEN3238927.1"/>
    <property type="molecule type" value="Genomic_DNA"/>
</dbReference>
<dbReference type="Proteomes" id="UP001407347">
    <property type="component" value="Unassembled WGS sequence"/>
</dbReference>
<dbReference type="RefSeq" id="WP_346013875.1">
    <property type="nucleotide sequence ID" value="NZ_JAQYXP010000009.1"/>
</dbReference>
<evidence type="ECO:0000313" key="2">
    <source>
        <dbReference type="Proteomes" id="UP001407347"/>
    </source>
</evidence>